<name>A0A433WKD7_9BACT</name>
<protein>
    <submittedName>
        <fullName evidence="1">Uncharacterized protein</fullName>
    </submittedName>
</protein>
<accession>A0A433WKD7</accession>
<organism evidence="1 2">
    <name type="scientific">Chitinophaga solisilvae</name>
    <dbReference type="NCBI Taxonomy" id="1233460"/>
    <lineage>
        <taxon>Bacteria</taxon>
        <taxon>Pseudomonadati</taxon>
        <taxon>Bacteroidota</taxon>
        <taxon>Chitinophagia</taxon>
        <taxon>Chitinophagales</taxon>
        <taxon>Chitinophagaceae</taxon>
        <taxon>Chitinophaga</taxon>
    </lineage>
</organism>
<dbReference type="AlphaFoldDB" id="A0A433WKD7"/>
<proteinExistence type="predicted"/>
<reference evidence="1" key="1">
    <citation type="submission" date="2020-05" db="EMBL/GenBank/DDBJ databases">
        <title>Chitinophaga laudate sp. nov., isolated from a tropical peat swamp.</title>
        <authorList>
            <person name="Goh C.B.S."/>
            <person name="Lee M.S."/>
            <person name="Parimannan S."/>
            <person name="Pasbakhsh P."/>
            <person name="Yule C.M."/>
            <person name="Rajandas H."/>
            <person name="Loke S."/>
            <person name="Croft L."/>
            <person name="Tan J.B.L."/>
        </authorList>
    </citation>
    <scope>NUCLEOTIDE SEQUENCE</scope>
    <source>
        <strain evidence="1">Mgbs1</strain>
    </source>
</reference>
<gene>
    <name evidence="1" type="ORF">ECE50_029120</name>
</gene>
<dbReference type="InterPro" id="IPR058238">
    <property type="entry name" value="Lant_leader_dom"/>
</dbReference>
<dbReference type="NCBIfam" id="NF038153">
    <property type="entry name" value="lant_leader_L1a"/>
    <property type="match status" value="1"/>
</dbReference>
<sequence>MKKKVTLGKKLAFNKTAIASLNAAELLLVAGGKVPITWRNCNDTLYETCETQPSPIEPCRACMA</sequence>
<evidence type="ECO:0000313" key="1">
    <source>
        <dbReference type="EMBL" id="NSL90921.1"/>
    </source>
</evidence>
<evidence type="ECO:0000313" key="2">
    <source>
        <dbReference type="Proteomes" id="UP000281028"/>
    </source>
</evidence>
<comment type="caution">
    <text evidence="1">The sequence shown here is derived from an EMBL/GenBank/DDBJ whole genome shotgun (WGS) entry which is preliminary data.</text>
</comment>
<dbReference type="Proteomes" id="UP000281028">
    <property type="component" value="Unassembled WGS sequence"/>
</dbReference>
<dbReference type="EMBL" id="RIAR02000001">
    <property type="protein sequence ID" value="NSL90921.1"/>
    <property type="molecule type" value="Genomic_DNA"/>
</dbReference>
<keyword evidence="2" id="KW-1185">Reference proteome</keyword>